<dbReference type="InterPro" id="IPR045851">
    <property type="entry name" value="AMP-bd_C_sf"/>
</dbReference>
<dbReference type="NCBIfam" id="NF003417">
    <property type="entry name" value="PRK04813.1"/>
    <property type="match status" value="3"/>
</dbReference>
<keyword evidence="3" id="KW-0597">Phosphoprotein</keyword>
<feature type="domain" description="Carrier" evidence="7">
    <location>
        <begin position="1608"/>
        <end position="1683"/>
    </location>
</feature>
<dbReference type="RefSeq" id="WP_209666180.1">
    <property type="nucleotide sequence ID" value="NZ_JAGGMS010000001.1"/>
</dbReference>
<dbReference type="InterPro" id="IPR020806">
    <property type="entry name" value="PKS_PP-bd"/>
</dbReference>
<dbReference type="Gene3D" id="2.30.38.10">
    <property type="entry name" value="Luciferase, Domain 3"/>
    <property type="match status" value="1"/>
</dbReference>
<dbReference type="InterPro" id="IPR023213">
    <property type="entry name" value="CAT-like_dom_sf"/>
</dbReference>
<dbReference type="CDD" id="cd19531">
    <property type="entry name" value="LCL_NRPS-like"/>
    <property type="match status" value="1"/>
</dbReference>
<dbReference type="CDD" id="cd05931">
    <property type="entry name" value="FAAL"/>
    <property type="match status" value="1"/>
</dbReference>
<keyword evidence="5" id="KW-0443">Lipid metabolism</keyword>
<dbReference type="InterPro" id="IPR036736">
    <property type="entry name" value="ACP-like_sf"/>
</dbReference>
<feature type="region of interest" description="Disordered" evidence="6">
    <location>
        <begin position="1462"/>
        <end position="1483"/>
    </location>
</feature>
<feature type="domain" description="Carrier" evidence="7">
    <location>
        <begin position="559"/>
        <end position="636"/>
    </location>
</feature>
<dbReference type="PANTHER" id="PTHR45527">
    <property type="entry name" value="NONRIBOSOMAL PEPTIDE SYNTHETASE"/>
    <property type="match status" value="1"/>
</dbReference>
<evidence type="ECO:0000313" key="9">
    <source>
        <dbReference type="Proteomes" id="UP000741013"/>
    </source>
</evidence>
<accession>A0ABS4PWJ0</accession>
<dbReference type="Pfam" id="PF00668">
    <property type="entry name" value="Condensation"/>
    <property type="match status" value="2"/>
</dbReference>
<dbReference type="InterPro" id="IPR010071">
    <property type="entry name" value="AA_adenyl_dom"/>
</dbReference>
<dbReference type="Proteomes" id="UP000741013">
    <property type="component" value="Unassembled WGS sequence"/>
</dbReference>
<dbReference type="Pfam" id="PF00550">
    <property type="entry name" value="PP-binding"/>
    <property type="match status" value="3"/>
</dbReference>
<feature type="compositionally biased region" description="Basic and acidic residues" evidence="6">
    <location>
        <begin position="1465"/>
        <end position="1477"/>
    </location>
</feature>
<dbReference type="SMART" id="SM00823">
    <property type="entry name" value="PKS_PP"/>
    <property type="match status" value="3"/>
</dbReference>
<evidence type="ECO:0000256" key="2">
    <source>
        <dbReference type="ARBA" id="ARBA00022450"/>
    </source>
</evidence>
<keyword evidence="4" id="KW-0276">Fatty acid metabolism</keyword>
<evidence type="ECO:0000256" key="5">
    <source>
        <dbReference type="ARBA" id="ARBA00023098"/>
    </source>
</evidence>
<dbReference type="Gene3D" id="3.30.559.30">
    <property type="entry name" value="Nonribosomal peptide synthetase, condensation domain"/>
    <property type="match status" value="2"/>
</dbReference>
<keyword evidence="9" id="KW-1185">Reference proteome</keyword>
<dbReference type="Gene3D" id="3.30.559.10">
    <property type="entry name" value="Chloramphenicol acetyltransferase-like domain"/>
    <property type="match status" value="2"/>
</dbReference>
<dbReference type="NCBIfam" id="TIGR01733">
    <property type="entry name" value="AA-adenyl-dom"/>
    <property type="match status" value="2"/>
</dbReference>
<dbReference type="InterPro" id="IPR020845">
    <property type="entry name" value="AMP-binding_CS"/>
</dbReference>
<dbReference type="SUPFAM" id="SSF47336">
    <property type="entry name" value="ACP-like"/>
    <property type="match status" value="3"/>
</dbReference>
<evidence type="ECO:0000256" key="6">
    <source>
        <dbReference type="SAM" id="MobiDB-lite"/>
    </source>
</evidence>
<proteinExistence type="predicted"/>
<evidence type="ECO:0000313" key="8">
    <source>
        <dbReference type="EMBL" id="MBP2182951.1"/>
    </source>
</evidence>
<dbReference type="InterPro" id="IPR000873">
    <property type="entry name" value="AMP-dep_synth/lig_dom"/>
</dbReference>
<dbReference type="SUPFAM" id="SSF56801">
    <property type="entry name" value="Acetyl-CoA synthetase-like"/>
    <property type="match status" value="3"/>
</dbReference>
<dbReference type="Gene3D" id="1.10.1200.10">
    <property type="entry name" value="ACP-like"/>
    <property type="match status" value="3"/>
</dbReference>
<dbReference type="InterPro" id="IPR042099">
    <property type="entry name" value="ANL_N_sf"/>
</dbReference>
<dbReference type="InterPro" id="IPR025110">
    <property type="entry name" value="AMP-bd_C"/>
</dbReference>
<reference evidence="8 9" key="1">
    <citation type="submission" date="2021-03" db="EMBL/GenBank/DDBJ databases">
        <title>Sequencing the genomes of 1000 actinobacteria strains.</title>
        <authorList>
            <person name="Klenk H.-P."/>
        </authorList>
    </citation>
    <scope>NUCLEOTIDE SEQUENCE [LARGE SCALE GENOMIC DNA]</scope>
    <source>
        <strain evidence="8 9">DSM 45510</strain>
    </source>
</reference>
<protein>
    <submittedName>
        <fullName evidence="8">Amino acid adenylation domain-containing protein</fullName>
    </submittedName>
</protein>
<evidence type="ECO:0000259" key="7">
    <source>
        <dbReference type="PROSITE" id="PS50075"/>
    </source>
</evidence>
<dbReference type="PROSITE" id="PS50075">
    <property type="entry name" value="CARRIER"/>
    <property type="match status" value="3"/>
</dbReference>
<dbReference type="Gene3D" id="3.30.300.30">
    <property type="match status" value="3"/>
</dbReference>
<evidence type="ECO:0000256" key="1">
    <source>
        <dbReference type="ARBA" id="ARBA00001957"/>
    </source>
</evidence>
<sequence>MILEANASPIIARLGRLASERPDDLAFRQLADGRGPAGAVTYRRLAASVADMAEALAPVGPGERVVLSLPAGIDFVSAFLGCLAARVIAVPLPPRPGLRSTTAGLARHPLAADSAAVAAVTADGLVELGGARGQKPAPAAGDVAFLQYTSGSTGTPKGVMVTHTNLASNLTAIQEGMSIGAADRVLVWLPPFHDMGLIGGILQPLWAGIPCTLLAPQVFARRPLTWLEAISEDRSTVSGGPNFAFDMCVDRTTPSQRAALDLSCWQLAFVGSEPVRAGTLRRFAEAFAPAGFLPEALYPCYGLAESTLVVSGGRRGSGLKTVPHPENEDLELVSCGSVLGGQDIKIVDAATGAALPPGSTGQVLVRGGSVTAGYWGNPDAGARTFTEDGWLRTGDLGLLVDNELCVHGRLKDTVVIRGRNLFPEDIEEAVRAADVALRGTAVAAFGVDGAEGERLVVVVEVSTASSRDSDAGYATVAAAVRAAVVRESGVSPAVVAFARRGALPRTTSGKVRRSATRAAYLSAELRLLADDRVAEQGSHGTSLPPMLTREALLRLDPGERRTSLTGGLRAWLAAATGVPAKRVDPDRSLLAAGLDSLMLVQLQGDLAARFGIELAATALAGAESLDALATMLDDRLADAPTRVEQNVATGSATELSATQIAAWYQEQRRQGTSVNLLSRAFRVDKPVDIRTLEATVHLLAERHPALRTVLDAGNPVPTGKLLPSSALRVSVVDARDWSDPVADAALRREAARPFGSAEPLLRACVLRRADHDVLVLTVHHAAVDLWSVSLLMVEFDTIHRALTVGGEPELPVAVDGGVPTPAEQEHLRQWWRATLGTADQVPAMPVDRDAPAARTPATGLVTRALPDVAAGALSDLAGELGVSPFAVLLACWKTVLFAYGAGGPGPMPVTVGSPASGRRRPRTRSVVGFLANPLPLRTEVSARLPFAELARRVHRTVLDALDHQDLPFSAIVEATCTSRHDGHNPLFDTLFVLHQPPRFAPEGTAGLALGTGDAQLTLGAMDLRMVPLPPPDTPVGVTVEIALGEGARETHVALKFARDSYDGRTADLMIEDYLTALRRVLADPGRAVAELTGATTPRQLGRRAVRADAPVDVVHLVGAQAVRQPDAIAVRQGDTVLSYQGVLAASDALAQRLRAAGVRPEVCVGVALPRTPELVVALLAVLRAGGAFFPLDVALPSARQDVLIADTRPAVLLTTSVTAGRVPGGVPQVVLDEPGLWWRSRSGPRALTDEVVHPQQLAYVLFTSGSTGRPKSVALTRGGVSALAGWAARTYSPSEVAGVLAGTPLVFDLSVFELVVTLAVGGTVVLAEHTLDLPRLPERDHVTLVNTVPSVAGELLANEWPAGVRTANLAGEPLPSGLVRELDKAGVGRIMNLYGPCEDTTYSTGTEVDPSDSRLVTIGSPLPGSGAYILTGDGRYTDSAAPGELLLTGPKVARGYLGRPGLTAERFRPDPGQERPGTRAYHTGDQVRRRHDGELIFLGRADRQVKLRGVRIELAEVESALRGCAGVREVAVRVHNAGQPDAALVAYVVGAVQADELRWQAARALPQALVPHHYVPVDRLPRTVSDKLDRAALGRMPVPAADLVVASRAMTSTERLVAEVWSAALEVAAPGPDADFFQQGGHSLLAMRLLAAVETRTGVRVPLEAFLARPTIAGIAEHVDSSVREAVTEDPVPADGELFPLSPTQERFWLIHSLAPKDVAYHVAAVLRLRGRLDLPRLERALAAVVARHDTLRTRFAVRRGEPRLLVMPAAPVRLAVTEVAEEEAIDLGAAEARTPFELTAGPAWRVRLLRTGDEYRLVFVAHHLICDGWSLELLAREIEQFWADDSGTARSAPSFARWAAAQQLEWADPAAAGLAWWRERLANLPDLQLPVDRQSAPAERRVGGIAVRRLPAATVAALDEVCRKEGSTRFAALTALLGVVLGVQSGQKSFGIGTPAAGRTSASRAGIFGCVANTVVLRIDLAGRPTFRELLIRAWADLRGAIAYQEVPFAMVVRELTAGRPLEAAPLFRVMIADQPRQLDLALGGVRCDLTPLSTGTAKFDLSVLIDTGDDVDVTFEYDATLFDESTINELANRFVRLAVAVASDVDVVVDEVDLADDAERTLVASWGDGGAVPDMGVSSLPEAVLRQASRTPDRIAVTARDGSLSYEALATHVNRLAVGLRRRGIGAEDRIAICHERTSVLVVAVLGVLAAGAAYLPIRLTDPAERRAEMLADAEVRLVLCDAETQSWLDTWGVPAATVAEVVAEVPTGSVVPWQVDDRQLAYVLYTSGSTGRPKGVAVTHRGAMARVIWACSSFSGEELSGVLAATALGFDLSLFELFAPLAAGGTAVLAENILELRELPDRARITMVTAVPSSMAALLDMDGWPATVRTVGLGGEPLSAQLAERVRELSPGRVVNLYGTTEDSFCSTWARLDDDVITVGRPLPGTRISVVDDDADVVPLGVTGEITAAGVGVSRGYLKRPGLTADVYRPDPAGPPGSRLYRTGDRGRWTGRGLRMSGRRDDQVKVRGHRVELGEVEAALVAVDGVAEAVALVKSGPAPGDARLVAYVRASNNAGGFDVGRLRAALRRRLPDYMVPSSFVVVEQMPYSQSGKLDRAALAGIAVVESSATGSGNGEPPLPGAETDIALLWQDMLGTPTVSRSARFFELGGDSLLAGRMTARVNDTFGADLPIRLIFEDDRLMSFAAHLDRRDLR</sequence>
<comment type="cofactor">
    <cofactor evidence="1">
        <name>pantetheine 4'-phosphate</name>
        <dbReference type="ChEBI" id="CHEBI:47942"/>
    </cofactor>
</comment>
<dbReference type="Gene3D" id="3.40.50.12780">
    <property type="entry name" value="N-terminal domain of ligase-like"/>
    <property type="match status" value="2"/>
</dbReference>
<evidence type="ECO:0000256" key="4">
    <source>
        <dbReference type="ARBA" id="ARBA00022832"/>
    </source>
</evidence>
<dbReference type="Pfam" id="PF00501">
    <property type="entry name" value="AMP-binding"/>
    <property type="match status" value="4"/>
</dbReference>
<dbReference type="Pfam" id="PF23024">
    <property type="entry name" value="AMP-dom_DIP2-like"/>
    <property type="match status" value="1"/>
</dbReference>
<dbReference type="Pfam" id="PF13193">
    <property type="entry name" value="AMP-binding_C"/>
    <property type="match status" value="2"/>
</dbReference>
<comment type="caution">
    <text evidence="8">The sequence shown here is derived from an EMBL/GenBank/DDBJ whole genome shotgun (WGS) entry which is preliminary data.</text>
</comment>
<feature type="domain" description="Carrier" evidence="7">
    <location>
        <begin position="2639"/>
        <end position="2714"/>
    </location>
</feature>
<organism evidence="8 9">
    <name type="scientific">Amycolatopsis magusensis</name>
    <dbReference type="NCBI Taxonomy" id="882444"/>
    <lineage>
        <taxon>Bacteria</taxon>
        <taxon>Bacillati</taxon>
        <taxon>Actinomycetota</taxon>
        <taxon>Actinomycetes</taxon>
        <taxon>Pseudonocardiales</taxon>
        <taxon>Pseudonocardiaceae</taxon>
        <taxon>Amycolatopsis</taxon>
    </lineage>
</organism>
<name>A0ABS4PWJ0_9PSEU</name>
<dbReference type="PROSITE" id="PS00455">
    <property type="entry name" value="AMP_BINDING"/>
    <property type="match status" value="3"/>
</dbReference>
<evidence type="ECO:0000256" key="3">
    <source>
        <dbReference type="ARBA" id="ARBA00022553"/>
    </source>
</evidence>
<dbReference type="PANTHER" id="PTHR45527:SF1">
    <property type="entry name" value="FATTY ACID SYNTHASE"/>
    <property type="match status" value="1"/>
</dbReference>
<gene>
    <name evidence="8" type="ORF">JOM49_004477</name>
</gene>
<dbReference type="Gene3D" id="3.40.50.980">
    <property type="match status" value="2"/>
</dbReference>
<dbReference type="SUPFAM" id="SSF52777">
    <property type="entry name" value="CoA-dependent acyltransferases"/>
    <property type="match status" value="4"/>
</dbReference>
<keyword evidence="2" id="KW-0596">Phosphopantetheine</keyword>
<dbReference type="InterPro" id="IPR009081">
    <property type="entry name" value="PP-bd_ACP"/>
</dbReference>
<dbReference type="InterPro" id="IPR001242">
    <property type="entry name" value="Condensation_dom"/>
</dbReference>
<dbReference type="InterPro" id="IPR040097">
    <property type="entry name" value="FAAL/FAAC"/>
</dbReference>
<dbReference type="EMBL" id="JAGGMS010000001">
    <property type="protein sequence ID" value="MBP2182951.1"/>
    <property type="molecule type" value="Genomic_DNA"/>
</dbReference>